<protein>
    <submittedName>
        <fullName evidence="2">Uncharacterized protein</fullName>
    </submittedName>
</protein>
<gene>
    <name evidence="2" type="ORF">BJZ21_003949</name>
</gene>
<feature type="region of interest" description="Disordered" evidence="1">
    <location>
        <begin position="76"/>
        <end position="101"/>
    </location>
</feature>
<evidence type="ECO:0000313" key="3">
    <source>
        <dbReference type="Proteomes" id="UP000535511"/>
    </source>
</evidence>
<keyword evidence="3" id="KW-1185">Reference proteome</keyword>
<dbReference type="RefSeq" id="WP_179665334.1">
    <property type="nucleotide sequence ID" value="NZ_JACCBG010000001.1"/>
</dbReference>
<reference evidence="2 3" key="1">
    <citation type="submission" date="2020-07" db="EMBL/GenBank/DDBJ databases">
        <title>Sequencing the genomes of 1000 actinobacteria strains.</title>
        <authorList>
            <person name="Klenk H.-P."/>
        </authorList>
    </citation>
    <scope>NUCLEOTIDE SEQUENCE [LARGE SCALE GENOMIC DNA]</scope>
    <source>
        <strain evidence="2 3">DSM 21350</strain>
    </source>
</reference>
<evidence type="ECO:0000256" key="1">
    <source>
        <dbReference type="SAM" id="MobiDB-lite"/>
    </source>
</evidence>
<evidence type="ECO:0000313" key="2">
    <source>
        <dbReference type="EMBL" id="NYD43866.1"/>
    </source>
</evidence>
<accession>A0A7Y9JD09</accession>
<organism evidence="2 3">
    <name type="scientific">Nocardioides panaciterrulae</name>
    <dbReference type="NCBI Taxonomy" id="661492"/>
    <lineage>
        <taxon>Bacteria</taxon>
        <taxon>Bacillati</taxon>
        <taxon>Actinomycetota</taxon>
        <taxon>Actinomycetes</taxon>
        <taxon>Propionibacteriales</taxon>
        <taxon>Nocardioidaceae</taxon>
        <taxon>Nocardioides</taxon>
    </lineage>
</organism>
<proteinExistence type="predicted"/>
<dbReference type="AlphaFoldDB" id="A0A7Y9JD09"/>
<dbReference type="EMBL" id="JACCBG010000001">
    <property type="protein sequence ID" value="NYD43866.1"/>
    <property type="molecule type" value="Genomic_DNA"/>
</dbReference>
<dbReference type="Proteomes" id="UP000535511">
    <property type="component" value="Unassembled WGS sequence"/>
</dbReference>
<sequence length="380" mass="40238">MTGPGEDTPGVRRAWGWAAHLADGGTTPWRDWTGAGPAGGRYLPGAQQLELLRRLNAAGAPSPHLVERVLAASAPGRGRPDLELAGSVERPRFGPPPVDPADLGEDELLRVAALLVAEDLVGRAGGPAGGAPPAPAPGWVRPWRTRYRLRGDPALTVPLRTELVRRGRPPGGRRAPVLVLGTDLGLMLADAWTHRCFGQGGPGWRRWLDGLVRRDELPPRADLPALARAAAARTGRDRVTVVLDPAAAPRLLGARRVSVARAEMSAEGADLARRVAAGLGLLVPPAEREALLRRALRPRLAAEPGPAVGVPARHATWVHDRAVRMRDGLLRAGYAVHGDPDALLPRERGGVAGPTEAGVLSLALRLLLEEDSDDDEVTAR</sequence>
<comment type="caution">
    <text evidence="2">The sequence shown here is derived from an EMBL/GenBank/DDBJ whole genome shotgun (WGS) entry which is preliminary data.</text>
</comment>
<name>A0A7Y9JD09_9ACTN</name>